<feature type="domain" description="Polymerase/histidinol phosphatase N-terminal" evidence="3">
    <location>
        <begin position="344"/>
        <end position="423"/>
    </location>
</feature>
<dbReference type="InterPro" id="IPR027421">
    <property type="entry name" value="DNA_pol_lamdba_lyase_dom_sf"/>
</dbReference>
<dbReference type="GO" id="GO:0003677">
    <property type="term" value="F:DNA binding"/>
    <property type="evidence" value="ECO:0007669"/>
    <property type="project" value="InterPro"/>
</dbReference>
<keyword evidence="1" id="KW-0808">Transferase</keyword>
<dbReference type="GO" id="GO:0003887">
    <property type="term" value="F:DNA-directed DNA polymerase activity"/>
    <property type="evidence" value="ECO:0007669"/>
    <property type="project" value="InterPro"/>
</dbReference>
<evidence type="ECO:0008006" key="7">
    <source>
        <dbReference type="Google" id="ProtNLM"/>
    </source>
</evidence>
<dbReference type="InterPro" id="IPR003141">
    <property type="entry name" value="Pol/His_phosphatase_N"/>
</dbReference>
<dbReference type="InterPro" id="IPR022311">
    <property type="entry name" value="PolX-like"/>
</dbReference>
<dbReference type="Pfam" id="PF14716">
    <property type="entry name" value="HHH_8"/>
    <property type="match status" value="1"/>
</dbReference>
<dbReference type="InterPro" id="IPR050243">
    <property type="entry name" value="PHP_phosphatase"/>
</dbReference>
<comment type="caution">
    <text evidence="5">The sequence shown here is derived from an EMBL/GenBank/DDBJ whole genome shotgun (WGS) entry which is preliminary data.</text>
</comment>
<evidence type="ECO:0000313" key="6">
    <source>
        <dbReference type="Proteomes" id="UP000231098"/>
    </source>
</evidence>
<evidence type="ECO:0000259" key="4">
    <source>
        <dbReference type="SMART" id="SM00483"/>
    </source>
</evidence>
<evidence type="ECO:0000313" key="5">
    <source>
        <dbReference type="EMBL" id="PIS21621.1"/>
    </source>
</evidence>
<evidence type="ECO:0000256" key="1">
    <source>
        <dbReference type="ARBA" id="ARBA00022679"/>
    </source>
</evidence>
<dbReference type="AlphaFoldDB" id="A0A2H0X9U1"/>
<dbReference type="InterPro" id="IPR016195">
    <property type="entry name" value="Pol/histidinol_Pase-like"/>
</dbReference>
<dbReference type="InterPro" id="IPR004013">
    <property type="entry name" value="PHP_dom"/>
</dbReference>
<dbReference type="EMBL" id="PEYV01000029">
    <property type="protein sequence ID" value="PIS21621.1"/>
    <property type="molecule type" value="Genomic_DNA"/>
</dbReference>
<dbReference type="Gene3D" id="1.10.150.110">
    <property type="entry name" value="DNA polymerase beta, N-terminal domain-like"/>
    <property type="match status" value="1"/>
</dbReference>
<dbReference type="InterPro" id="IPR037160">
    <property type="entry name" value="DNA_Pol_thumb_sf"/>
</dbReference>
<dbReference type="SUPFAM" id="SSF47802">
    <property type="entry name" value="DNA polymerase beta, N-terminal domain-like"/>
    <property type="match status" value="1"/>
</dbReference>
<accession>A0A2H0X9U1</accession>
<dbReference type="Gene3D" id="1.10.150.20">
    <property type="entry name" value="5' to 3' exonuclease, C-terminal subdomain"/>
    <property type="match status" value="1"/>
</dbReference>
<sequence length="579" mass="64681">MKIPKYSNKAVSNMLREVEAAYEVKGGDLFRIRAYGNAATSIEHTSNDIKELWEERSLDEVPGIGKGISSYLDEYFKTGRVTHFEEVKKGLPEGMFKLLDVSGIGPKRAFRLAKELKVESIDDLKCAASLHKVSELSGFGEESERDILRRIKELESLGDRLLFPEALIVAENVISYLKKNPNVKRADPLGSLRRGVSTIGDVDISVACENSKNVINYFVHWEMVREVVSAGDVKATVLLKSGRQVDVVTENPSSYGSLLQYFTGSRSHNIHLRGIAKQKGFTASEHGIKSLESDKETVFSDEKGFYNFLGFDYIPPEIREDTGEVDAAQKGGLPDLIELSDIKGDFHMHSDFLEGENSIEDMILAGEKMGYQYIGISDHNPSVKSRGEVRAGRDLSERAKIIKETAKRHGIQVFNGLEVSITAEGKMSLPDTLLQPLDYVIASIHTSFGLPKEKQTERLLAAIKNPYVDIIGHPTGRLLKEREGYELDFDVIFAACARYDKALEINAYPKRLDLSEGPIREAIRRGVKLVIGSDAHDTQSLPGIRYGVTMARRGWAEKGDILNTWDLENVEKWLVGRRK</sequence>
<feature type="domain" description="DNA-directed DNA polymerase X" evidence="4">
    <location>
        <begin position="6"/>
        <end position="320"/>
    </location>
</feature>
<dbReference type="SUPFAM" id="SSF89550">
    <property type="entry name" value="PHP domain-like"/>
    <property type="match status" value="1"/>
</dbReference>
<dbReference type="CDD" id="cd00141">
    <property type="entry name" value="NT_POLXc"/>
    <property type="match status" value="1"/>
</dbReference>
<dbReference type="CDD" id="cd07436">
    <property type="entry name" value="PHP_PolX"/>
    <property type="match status" value="1"/>
</dbReference>
<dbReference type="InterPro" id="IPR010994">
    <property type="entry name" value="RuvA_2-like"/>
</dbReference>
<dbReference type="InterPro" id="IPR002054">
    <property type="entry name" value="DNA-dir_DNA_pol_X"/>
</dbReference>
<keyword evidence="2" id="KW-0548">Nucleotidyltransferase</keyword>
<evidence type="ECO:0000259" key="3">
    <source>
        <dbReference type="SMART" id="SM00481"/>
    </source>
</evidence>
<dbReference type="Pfam" id="PF14791">
    <property type="entry name" value="DNA_pol_B_thumb"/>
    <property type="match status" value="1"/>
</dbReference>
<dbReference type="NCBIfam" id="NF006375">
    <property type="entry name" value="PRK08609.1"/>
    <property type="match status" value="1"/>
</dbReference>
<dbReference type="Proteomes" id="UP000231098">
    <property type="component" value="Unassembled WGS sequence"/>
</dbReference>
<dbReference type="PANTHER" id="PTHR36928:SF1">
    <property type="entry name" value="PHOSPHATASE YCDX-RELATED"/>
    <property type="match status" value="1"/>
</dbReference>
<dbReference type="InterPro" id="IPR010996">
    <property type="entry name" value="HHH_MUS81"/>
</dbReference>
<dbReference type="Gene3D" id="3.30.210.10">
    <property type="entry name" value="DNA polymerase, thumb domain"/>
    <property type="match status" value="1"/>
</dbReference>
<dbReference type="SMART" id="SM00481">
    <property type="entry name" value="POLIIIAc"/>
    <property type="match status" value="1"/>
</dbReference>
<dbReference type="SMART" id="SM00483">
    <property type="entry name" value="POLXc"/>
    <property type="match status" value="1"/>
</dbReference>
<gene>
    <name evidence="5" type="ORF">COT51_01775</name>
</gene>
<dbReference type="GO" id="GO:0008270">
    <property type="term" value="F:zinc ion binding"/>
    <property type="evidence" value="ECO:0007669"/>
    <property type="project" value="TreeGrafter"/>
</dbReference>
<reference evidence="6" key="1">
    <citation type="submission" date="2017-09" db="EMBL/GenBank/DDBJ databases">
        <title>Depth-based differentiation of microbial function through sediment-hosted aquifers and enrichment of novel symbionts in the deep terrestrial subsurface.</title>
        <authorList>
            <person name="Probst A.J."/>
            <person name="Ladd B."/>
            <person name="Jarett J.K."/>
            <person name="Geller-Mcgrath D.E."/>
            <person name="Sieber C.M.K."/>
            <person name="Emerson J.B."/>
            <person name="Anantharaman K."/>
            <person name="Thomas B.C."/>
            <person name="Malmstrom R."/>
            <person name="Stieglmeier M."/>
            <person name="Klingl A."/>
            <person name="Woyke T."/>
            <person name="Ryan C.M."/>
            <person name="Banfield J.F."/>
        </authorList>
    </citation>
    <scope>NUCLEOTIDE SEQUENCE [LARGE SCALE GENOMIC DNA]</scope>
</reference>
<dbReference type="PANTHER" id="PTHR36928">
    <property type="entry name" value="PHOSPHATASE YCDX-RELATED"/>
    <property type="match status" value="1"/>
</dbReference>
<evidence type="ECO:0000256" key="2">
    <source>
        <dbReference type="ARBA" id="ARBA00022695"/>
    </source>
</evidence>
<dbReference type="Gene3D" id="3.20.20.140">
    <property type="entry name" value="Metal-dependent hydrolases"/>
    <property type="match status" value="1"/>
</dbReference>
<dbReference type="GO" id="GO:0005829">
    <property type="term" value="C:cytosol"/>
    <property type="evidence" value="ECO:0007669"/>
    <property type="project" value="TreeGrafter"/>
</dbReference>
<dbReference type="Gene3D" id="3.30.460.10">
    <property type="entry name" value="Beta Polymerase, domain 2"/>
    <property type="match status" value="1"/>
</dbReference>
<dbReference type="Pfam" id="PF02811">
    <property type="entry name" value="PHP"/>
    <property type="match status" value="1"/>
</dbReference>
<dbReference type="SUPFAM" id="SSF47781">
    <property type="entry name" value="RuvA domain 2-like"/>
    <property type="match status" value="1"/>
</dbReference>
<dbReference type="PIRSF" id="PIRSF005047">
    <property type="entry name" value="UCP005047_YshC"/>
    <property type="match status" value="1"/>
</dbReference>
<dbReference type="InterPro" id="IPR043519">
    <property type="entry name" value="NT_sf"/>
</dbReference>
<dbReference type="InterPro" id="IPR029398">
    <property type="entry name" value="PolB_thumb"/>
</dbReference>
<dbReference type="SUPFAM" id="SSF81301">
    <property type="entry name" value="Nucleotidyltransferase"/>
    <property type="match status" value="1"/>
</dbReference>
<name>A0A2H0X9U1_UNCKA</name>
<dbReference type="GO" id="GO:0042578">
    <property type="term" value="F:phosphoric ester hydrolase activity"/>
    <property type="evidence" value="ECO:0007669"/>
    <property type="project" value="TreeGrafter"/>
</dbReference>
<dbReference type="InterPro" id="IPR047967">
    <property type="entry name" value="PolX_PHP"/>
</dbReference>
<protein>
    <recommendedName>
        <fullName evidence="7">DNA-directed DNA polymerase</fullName>
    </recommendedName>
</protein>
<dbReference type="Pfam" id="PF14520">
    <property type="entry name" value="HHH_5"/>
    <property type="match status" value="1"/>
</dbReference>
<organism evidence="5 6">
    <name type="scientific">candidate division WWE3 bacterium CG08_land_8_20_14_0_20_41_15</name>
    <dbReference type="NCBI Taxonomy" id="1975086"/>
    <lineage>
        <taxon>Bacteria</taxon>
        <taxon>Katanobacteria</taxon>
    </lineage>
</organism>
<proteinExistence type="predicted"/>